<organism evidence="1">
    <name type="scientific">Arundo donax</name>
    <name type="common">Giant reed</name>
    <name type="synonym">Donax arundinaceus</name>
    <dbReference type="NCBI Taxonomy" id="35708"/>
    <lineage>
        <taxon>Eukaryota</taxon>
        <taxon>Viridiplantae</taxon>
        <taxon>Streptophyta</taxon>
        <taxon>Embryophyta</taxon>
        <taxon>Tracheophyta</taxon>
        <taxon>Spermatophyta</taxon>
        <taxon>Magnoliopsida</taxon>
        <taxon>Liliopsida</taxon>
        <taxon>Poales</taxon>
        <taxon>Poaceae</taxon>
        <taxon>PACMAD clade</taxon>
        <taxon>Arundinoideae</taxon>
        <taxon>Arundineae</taxon>
        <taxon>Arundo</taxon>
    </lineage>
</organism>
<reference evidence="1" key="1">
    <citation type="submission" date="2014-09" db="EMBL/GenBank/DDBJ databases">
        <authorList>
            <person name="Magalhaes I.L.F."/>
            <person name="Oliveira U."/>
            <person name="Santos F.R."/>
            <person name="Vidigal T.H.D.A."/>
            <person name="Brescovit A.D."/>
            <person name="Santos A.J."/>
        </authorList>
    </citation>
    <scope>NUCLEOTIDE SEQUENCE</scope>
    <source>
        <tissue evidence="1">Shoot tissue taken approximately 20 cm above the soil surface</tissue>
    </source>
</reference>
<sequence length="42" mass="4856">MTDLPFDIEITMACQGLPKQTAFFIQYILRLEQALLLVPLYP</sequence>
<proteinExistence type="predicted"/>
<protein>
    <submittedName>
        <fullName evidence="1">Uncharacterized protein</fullName>
    </submittedName>
</protein>
<reference evidence="1" key="2">
    <citation type="journal article" date="2015" name="Data Brief">
        <title>Shoot transcriptome of the giant reed, Arundo donax.</title>
        <authorList>
            <person name="Barrero R.A."/>
            <person name="Guerrero F.D."/>
            <person name="Moolhuijzen P."/>
            <person name="Goolsby J.A."/>
            <person name="Tidwell J."/>
            <person name="Bellgard S.E."/>
            <person name="Bellgard M.I."/>
        </authorList>
    </citation>
    <scope>NUCLEOTIDE SEQUENCE</scope>
    <source>
        <tissue evidence="1">Shoot tissue taken approximately 20 cm above the soil surface</tissue>
    </source>
</reference>
<accession>A0A0A9DJN9</accession>
<dbReference type="EMBL" id="GBRH01213913">
    <property type="protein sequence ID" value="JAD83982.1"/>
    <property type="molecule type" value="Transcribed_RNA"/>
</dbReference>
<dbReference type="AlphaFoldDB" id="A0A0A9DJN9"/>
<evidence type="ECO:0000313" key="1">
    <source>
        <dbReference type="EMBL" id="JAD83982.1"/>
    </source>
</evidence>
<name>A0A0A9DJN9_ARUDO</name>